<gene>
    <name evidence="2" type="ORF">TBRA_LOCUS6603</name>
</gene>
<dbReference type="Proteomes" id="UP000479190">
    <property type="component" value="Unassembled WGS sequence"/>
</dbReference>
<feature type="compositionally biased region" description="Acidic residues" evidence="1">
    <location>
        <begin position="109"/>
        <end position="119"/>
    </location>
</feature>
<evidence type="ECO:0000313" key="2">
    <source>
        <dbReference type="EMBL" id="CAB0034705.1"/>
    </source>
</evidence>
<reference evidence="2 3" key="1">
    <citation type="submission" date="2020-02" db="EMBL/GenBank/DDBJ databases">
        <authorList>
            <person name="Ferguson B K."/>
        </authorList>
    </citation>
    <scope>NUCLEOTIDE SEQUENCE [LARGE SCALE GENOMIC DNA]</scope>
</reference>
<evidence type="ECO:0000256" key="1">
    <source>
        <dbReference type="SAM" id="MobiDB-lite"/>
    </source>
</evidence>
<accession>A0A6H5IBG0</accession>
<protein>
    <submittedName>
        <fullName evidence="2">Uncharacterized protein</fullName>
    </submittedName>
</protein>
<evidence type="ECO:0000313" key="3">
    <source>
        <dbReference type="Proteomes" id="UP000479190"/>
    </source>
</evidence>
<feature type="region of interest" description="Disordered" evidence="1">
    <location>
        <begin position="41"/>
        <end position="158"/>
    </location>
</feature>
<proteinExistence type="predicted"/>
<sequence length="301" mass="33577">MSFRPSARARSPRGKSCATGVLRSADHRPLISSSDLTFERAEHVHNEHESIATTSRNVNHSGFTDTTMPRYSEAEVDGLPSSSGANKKTPPSEHKGRATFTNPKSKEIIDEESDTDVDSESSQKSIEASQGNENSLLPSNTHGNGRISDSEKSDDDEDEQFSCKYFQYLFEFQHENKLIFSGVFTAKSGTKRRVRRSIMEDEESVKMANPPPERTANVSTVKPALTKQVQPTVAIRRLNKEQIQSRNMKSSDVVETIDLLDDNDDEDYINPSQITYGTTGLLVPKKEPVDAVDVYIQVFML</sequence>
<dbReference type="AlphaFoldDB" id="A0A6H5IBG0"/>
<feature type="compositionally biased region" description="Polar residues" evidence="1">
    <location>
        <begin position="51"/>
        <end position="69"/>
    </location>
</feature>
<keyword evidence="3" id="KW-1185">Reference proteome</keyword>
<feature type="region of interest" description="Disordered" evidence="1">
    <location>
        <begin position="1"/>
        <end position="22"/>
    </location>
</feature>
<feature type="compositionally biased region" description="Polar residues" evidence="1">
    <location>
        <begin position="123"/>
        <end position="143"/>
    </location>
</feature>
<name>A0A6H5IBG0_9HYME</name>
<organism evidence="2 3">
    <name type="scientific">Trichogramma brassicae</name>
    <dbReference type="NCBI Taxonomy" id="86971"/>
    <lineage>
        <taxon>Eukaryota</taxon>
        <taxon>Metazoa</taxon>
        <taxon>Ecdysozoa</taxon>
        <taxon>Arthropoda</taxon>
        <taxon>Hexapoda</taxon>
        <taxon>Insecta</taxon>
        <taxon>Pterygota</taxon>
        <taxon>Neoptera</taxon>
        <taxon>Endopterygota</taxon>
        <taxon>Hymenoptera</taxon>
        <taxon>Apocrita</taxon>
        <taxon>Proctotrupomorpha</taxon>
        <taxon>Chalcidoidea</taxon>
        <taxon>Trichogrammatidae</taxon>
        <taxon>Trichogramma</taxon>
    </lineage>
</organism>
<dbReference type="EMBL" id="CADCXV010000751">
    <property type="protein sequence ID" value="CAB0034705.1"/>
    <property type="molecule type" value="Genomic_DNA"/>
</dbReference>
<feature type="compositionally biased region" description="Basic and acidic residues" evidence="1">
    <location>
        <begin position="41"/>
        <end position="50"/>
    </location>
</feature>